<dbReference type="EMBL" id="CP048630">
    <property type="protein sequence ID" value="QIB34593.1"/>
    <property type="molecule type" value="Genomic_DNA"/>
</dbReference>
<protein>
    <submittedName>
        <fullName evidence="6">LysR family transcriptional regulator</fullName>
    </submittedName>
</protein>
<dbReference type="AlphaFoldDB" id="A0A6P1YRB4"/>
<dbReference type="GO" id="GO:0003677">
    <property type="term" value="F:DNA binding"/>
    <property type="evidence" value="ECO:0007669"/>
    <property type="project" value="UniProtKB-KW"/>
</dbReference>
<dbReference type="RefSeq" id="WP_163075736.1">
    <property type="nucleotide sequence ID" value="NZ_CP048630.1"/>
</dbReference>
<gene>
    <name evidence="6" type="ORF">G3A50_13360</name>
</gene>
<feature type="domain" description="HTH lysR-type" evidence="5">
    <location>
        <begin position="31"/>
        <end position="88"/>
    </location>
</feature>
<dbReference type="FunFam" id="3.40.190.290:FF:000001">
    <property type="entry name" value="Transcriptional regulator, LysR family"/>
    <property type="match status" value="1"/>
</dbReference>
<evidence type="ECO:0000256" key="3">
    <source>
        <dbReference type="ARBA" id="ARBA00023125"/>
    </source>
</evidence>
<dbReference type="Pfam" id="PF03466">
    <property type="entry name" value="LysR_substrate"/>
    <property type="match status" value="1"/>
</dbReference>
<evidence type="ECO:0000256" key="2">
    <source>
        <dbReference type="ARBA" id="ARBA00023015"/>
    </source>
</evidence>
<dbReference type="Gene3D" id="1.10.10.10">
    <property type="entry name" value="Winged helix-like DNA-binding domain superfamily/Winged helix DNA-binding domain"/>
    <property type="match status" value="1"/>
</dbReference>
<dbReference type="InterPro" id="IPR005119">
    <property type="entry name" value="LysR_subst-bd"/>
</dbReference>
<dbReference type="SUPFAM" id="SSF46785">
    <property type="entry name" value="Winged helix' DNA-binding domain"/>
    <property type="match status" value="1"/>
</dbReference>
<dbReference type="Pfam" id="PF00126">
    <property type="entry name" value="HTH_1"/>
    <property type="match status" value="1"/>
</dbReference>
<evidence type="ECO:0000313" key="6">
    <source>
        <dbReference type="EMBL" id="QIB34593.1"/>
    </source>
</evidence>
<sequence length="337" mass="37286">MADKRETRGATAGRAECDGPVQKQSLAFNPDRLGLIIAFVAVAEKLSFADAASFLSQTPSTVSRKVSRLEEALGVRLFNRTTRRVALTEAGRLYNSHCRTVLDELSEADALVSSMNQEPQGTLRISLPVAFGHLHMSRPMAVFLKRYRKIAIEAEYSDRFVDLINEDFDITIRIGNLPDSSIVARKLAPNDRVLVASPDYIARFGAPETPADLLHHQCVRYSLYKSAGNAWRFRKGARTETVNITGAFRCDNSEAVSELAEEGLGIGLVAGYVCYRQVAAGTLVRILPEWTTVPESNIYACYSSVRFMTQKVRLFSDFLVDHFRDAPWIEGSGSAGL</sequence>
<dbReference type="PROSITE" id="PS50931">
    <property type="entry name" value="HTH_LYSR"/>
    <property type="match status" value="1"/>
</dbReference>
<evidence type="ECO:0000259" key="5">
    <source>
        <dbReference type="PROSITE" id="PS50931"/>
    </source>
</evidence>
<dbReference type="CDD" id="cd08422">
    <property type="entry name" value="PBP2_CrgA_like"/>
    <property type="match status" value="1"/>
</dbReference>
<comment type="similarity">
    <text evidence="1">Belongs to the LysR transcriptional regulatory family.</text>
</comment>
<evidence type="ECO:0000256" key="1">
    <source>
        <dbReference type="ARBA" id="ARBA00009437"/>
    </source>
</evidence>
<dbReference type="SUPFAM" id="SSF53850">
    <property type="entry name" value="Periplasmic binding protein-like II"/>
    <property type="match status" value="1"/>
</dbReference>
<reference evidence="6 7" key="1">
    <citation type="submission" date="2020-02" db="EMBL/GenBank/DDBJ databases">
        <authorList>
            <person name="Li G."/>
        </authorList>
    </citation>
    <scope>NUCLEOTIDE SEQUENCE [LARGE SCALE GENOMIC DNA]</scope>
    <source>
        <strain evidence="6 7">DSM 102029</strain>
    </source>
</reference>
<dbReference type="PANTHER" id="PTHR30537:SF5">
    <property type="entry name" value="HTH-TYPE TRANSCRIPTIONAL ACTIVATOR TTDR-RELATED"/>
    <property type="match status" value="1"/>
</dbReference>
<keyword evidence="3" id="KW-0238">DNA-binding</keyword>
<keyword evidence="4" id="KW-0804">Transcription</keyword>
<evidence type="ECO:0000256" key="4">
    <source>
        <dbReference type="ARBA" id="ARBA00023163"/>
    </source>
</evidence>
<keyword evidence="2" id="KW-0805">Transcription regulation</keyword>
<name>A0A6P1YRB4_9HYPH</name>
<dbReference type="InterPro" id="IPR058163">
    <property type="entry name" value="LysR-type_TF_proteobact-type"/>
</dbReference>
<dbReference type="PANTHER" id="PTHR30537">
    <property type="entry name" value="HTH-TYPE TRANSCRIPTIONAL REGULATOR"/>
    <property type="match status" value="1"/>
</dbReference>
<dbReference type="KEGG" id="apra:G3A50_13360"/>
<evidence type="ECO:0000313" key="7">
    <source>
        <dbReference type="Proteomes" id="UP000464751"/>
    </source>
</evidence>
<organism evidence="6 7">
    <name type="scientific">Ancylobacter pratisalsi</name>
    <dbReference type="NCBI Taxonomy" id="1745854"/>
    <lineage>
        <taxon>Bacteria</taxon>
        <taxon>Pseudomonadati</taxon>
        <taxon>Pseudomonadota</taxon>
        <taxon>Alphaproteobacteria</taxon>
        <taxon>Hyphomicrobiales</taxon>
        <taxon>Xanthobacteraceae</taxon>
        <taxon>Ancylobacter</taxon>
    </lineage>
</organism>
<dbReference type="FunFam" id="1.10.10.10:FF:000001">
    <property type="entry name" value="LysR family transcriptional regulator"/>
    <property type="match status" value="1"/>
</dbReference>
<accession>A0A6P1YRB4</accession>
<dbReference type="InterPro" id="IPR036388">
    <property type="entry name" value="WH-like_DNA-bd_sf"/>
</dbReference>
<dbReference type="InterPro" id="IPR000847">
    <property type="entry name" value="LysR_HTH_N"/>
</dbReference>
<dbReference type="InterPro" id="IPR036390">
    <property type="entry name" value="WH_DNA-bd_sf"/>
</dbReference>
<proteinExistence type="inferred from homology"/>
<dbReference type="Gene3D" id="3.40.190.290">
    <property type="match status" value="1"/>
</dbReference>
<dbReference type="Proteomes" id="UP000464751">
    <property type="component" value="Chromosome"/>
</dbReference>
<dbReference type="GO" id="GO:0003700">
    <property type="term" value="F:DNA-binding transcription factor activity"/>
    <property type="evidence" value="ECO:0007669"/>
    <property type="project" value="InterPro"/>
</dbReference>
<keyword evidence="7" id="KW-1185">Reference proteome</keyword>